<dbReference type="PANTHER" id="PTHR43401">
    <property type="entry name" value="L-THREONINE 3-DEHYDROGENASE"/>
    <property type="match status" value="1"/>
</dbReference>
<dbReference type="SMART" id="SM00829">
    <property type="entry name" value="PKS_ER"/>
    <property type="match status" value="1"/>
</dbReference>
<gene>
    <name evidence="3" type="ORF">CLV58_10194</name>
</gene>
<keyword evidence="4" id="KW-1185">Reference proteome</keyword>
<organism evidence="3 4">
    <name type="scientific">Spirosoma oryzae</name>
    <dbReference type="NCBI Taxonomy" id="1469603"/>
    <lineage>
        <taxon>Bacteria</taxon>
        <taxon>Pseudomonadati</taxon>
        <taxon>Bacteroidota</taxon>
        <taxon>Cytophagia</taxon>
        <taxon>Cytophagales</taxon>
        <taxon>Cytophagaceae</taxon>
        <taxon>Spirosoma</taxon>
    </lineage>
</organism>
<evidence type="ECO:0000259" key="2">
    <source>
        <dbReference type="SMART" id="SM00829"/>
    </source>
</evidence>
<dbReference type="Proteomes" id="UP000238375">
    <property type="component" value="Unassembled WGS sequence"/>
</dbReference>
<dbReference type="InterPro" id="IPR020843">
    <property type="entry name" value="ER"/>
</dbReference>
<dbReference type="Pfam" id="PF08240">
    <property type="entry name" value="ADH_N"/>
    <property type="match status" value="1"/>
</dbReference>
<dbReference type="AlphaFoldDB" id="A0A2T0TMR6"/>
<proteinExistence type="predicted"/>
<keyword evidence="1" id="KW-0560">Oxidoreductase</keyword>
<dbReference type="InterPro" id="IPR013149">
    <property type="entry name" value="ADH-like_C"/>
</dbReference>
<dbReference type="SUPFAM" id="SSF51735">
    <property type="entry name" value="NAD(P)-binding Rossmann-fold domains"/>
    <property type="match status" value="1"/>
</dbReference>
<reference evidence="3 4" key="1">
    <citation type="submission" date="2018-03" db="EMBL/GenBank/DDBJ databases">
        <title>Genomic Encyclopedia of Archaeal and Bacterial Type Strains, Phase II (KMG-II): from individual species to whole genera.</title>
        <authorList>
            <person name="Goeker M."/>
        </authorList>
    </citation>
    <scope>NUCLEOTIDE SEQUENCE [LARGE SCALE GENOMIC DNA]</scope>
    <source>
        <strain evidence="3 4">DSM 28354</strain>
    </source>
</reference>
<dbReference type="InterPro" id="IPR050129">
    <property type="entry name" value="Zn_alcohol_dh"/>
</dbReference>
<dbReference type="Gene3D" id="3.90.180.10">
    <property type="entry name" value="Medium-chain alcohol dehydrogenases, catalytic domain"/>
    <property type="match status" value="1"/>
</dbReference>
<accession>A0A2T0TMR6</accession>
<dbReference type="Gene3D" id="3.40.50.720">
    <property type="entry name" value="NAD(P)-binding Rossmann-like Domain"/>
    <property type="match status" value="1"/>
</dbReference>
<dbReference type="InterPro" id="IPR013154">
    <property type="entry name" value="ADH-like_N"/>
</dbReference>
<dbReference type="SUPFAM" id="SSF50129">
    <property type="entry name" value="GroES-like"/>
    <property type="match status" value="1"/>
</dbReference>
<protein>
    <submittedName>
        <fullName evidence="3">2-desacetyl-2-hydroxyethyl bacteriochlorophyllide A dehydrogenase</fullName>
    </submittedName>
</protein>
<evidence type="ECO:0000313" key="3">
    <source>
        <dbReference type="EMBL" id="PRY47030.1"/>
    </source>
</evidence>
<dbReference type="Pfam" id="PF00107">
    <property type="entry name" value="ADH_zinc_N"/>
    <property type="match status" value="1"/>
</dbReference>
<dbReference type="InterPro" id="IPR011032">
    <property type="entry name" value="GroES-like_sf"/>
</dbReference>
<feature type="domain" description="Enoyl reductase (ER)" evidence="2">
    <location>
        <begin position="12"/>
        <end position="340"/>
    </location>
</feature>
<dbReference type="PANTHER" id="PTHR43401:SF3">
    <property type="entry name" value="L-GALACTONATE-5-DEHYDROGENASE"/>
    <property type="match status" value="1"/>
</dbReference>
<dbReference type="EMBL" id="PVTE01000001">
    <property type="protein sequence ID" value="PRY47030.1"/>
    <property type="molecule type" value="Genomic_DNA"/>
</dbReference>
<evidence type="ECO:0000313" key="4">
    <source>
        <dbReference type="Proteomes" id="UP000238375"/>
    </source>
</evidence>
<comment type="caution">
    <text evidence="3">The sequence shown here is derived from an EMBL/GenBank/DDBJ whole genome shotgun (WGS) entry which is preliminary data.</text>
</comment>
<dbReference type="GO" id="GO:0016491">
    <property type="term" value="F:oxidoreductase activity"/>
    <property type="evidence" value="ECO:0007669"/>
    <property type="project" value="UniProtKB-KW"/>
</dbReference>
<dbReference type="CDD" id="cd08261">
    <property type="entry name" value="Zn_ADH7"/>
    <property type="match status" value="1"/>
</dbReference>
<evidence type="ECO:0000256" key="1">
    <source>
        <dbReference type="ARBA" id="ARBA00023002"/>
    </source>
</evidence>
<dbReference type="InterPro" id="IPR036291">
    <property type="entry name" value="NAD(P)-bd_dom_sf"/>
</dbReference>
<sequence>MRTKSMNTLCCTAPGQLTYGVEAMPDRRPNEAIVRIRRIGICGTDLHAYEGTQPYFSYPRILGHELAGEVVAIDGPTTFTPGDAVTIMPYFHCGHCIACRSGKPNCCQQMQVCGVHVDGGMREYLSVPVSSLLPGNGLSFDELALVEPLAIGAHGVRRAGVQSSEHVLVVGAGPIGLGVMEFARIAGGIVTTLDVNTSRLAFCQQQLQVPHVVDARSENPIEQIRAITNGDMPTVVIDATGSLKAIEQGFSYLAHGGRYVLVGLQKGEICVSHPEFHKREATLMSSRNATRADFDHVMTALATGQINPLTYITHRVSFEQVADAFESWLDPATGVIKAMVSVP</sequence>
<name>A0A2T0TMR6_9BACT</name>